<dbReference type="Proteomes" id="UP000076512">
    <property type="component" value="Unassembled WGS sequence"/>
</dbReference>
<evidence type="ECO:0000313" key="3">
    <source>
        <dbReference type="Proteomes" id="UP000076512"/>
    </source>
</evidence>
<dbReference type="SUPFAM" id="SSF47413">
    <property type="entry name" value="lambda repressor-like DNA-binding domains"/>
    <property type="match status" value="1"/>
</dbReference>
<evidence type="ECO:0000313" key="2">
    <source>
        <dbReference type="EMBL" id="KZM72259.1"/>
    </source>
</evidence>
<keyword evidence="3" id="KW-1185">Reference proteome</keyword>
<accession>A0A164LCJ7</accession>
<protein>
    <recommendedName>
        <fullName evidence="1">HTH cro/C1-type domain-containing protein</fullName>
    </recommendedName>
</protein>
<dbReference type="InterPro" id="IPR001387">
    <property type="entry name" value="Cro/C1-type_HTH"/>
</dbReference>
<comment type="caution">
    <text evidence="2">The sequence shown here is derived from an EMBL/GenBank/DDBJ whole genome shotgun (WGS) entry which is preliminary data.</text>
</comment>
<dbReference type="GO" id="GO:0003677">
    <property type="term" value="F:DNA binding"/>
    <property type="evidence" value="ECO:0007669"/>
    <property type="project" value="InterPro"/>
</dbReference>
<dbReference type="EMBL" id="LWGR01000009">
    <property type="protein sequence ID" value="KZM72259.1"/>
    <property type="molecule type" value="Genomic_DNA"/>
</dbReference>
<dbReference type="Gene3D" id="1.10.260.40">
    <property type="entry name" value="lambda repressor-like DNA-binding domains"/>
    <property type="match status" value="1"/>
</dbReference>
<name>A0A164LCJ7_9NOCA</name>
<dbReference type="Pfam" id="PF01381">
    <property type="entry name" value="HTH_3"/>
    <property type="match status" value="1"/>
</dbReference>
<reference evidence="2 3" key="1">
    <citation type="submission" date="2016-04" db="EMBL/GenBank/DDBJ databases">
        <authorList>
            <person name="Evans L.H."/>
            <person name="Alamgir A."/>
            <person name="Owens N."/>
            <person name="Weber N.D."/>
            <person name="Virtaneva K."/>
            <person name="Barbian K."/>
            <person name="Babar A."/>
            <person name="Rosenke K."/>
        </authorList>
    </citation>
    <scope>NUCLEOTIDE SEQUENCE [LARGE SCALE GENOMIC DNA]</scope>
    <source>
        <strain evidence="2 3">IFM 0406</strain>
    </source>
</reference>
<organism evidence="2 3">
    <name type="scientific">Nocardia terpenica</name>
    <dbReference type="NCBI Taxonomy" id="455432"/>
    <lineage>
        <taxon>Bacteria</taxon>
        <taxon>Bacillati</taxon>
        <taxon>Actinomycetota</taxon>
        <taxon>Actinomycetes</taxon>
        <taxon>Mycobacteriales</taxon>
        <taxon>Nocardiaceae</taxon>
        <taxon>Nocardia</taxon>
    </lineage>
</organism>
<evidence type="ECO:0000259" key="1">
    <source>
        <dbReference type="PROSITE" id="PS50943"/>
    </source>
</evidence>
<dbReference type="CDD" id="cd00093">
    <property type="entry name" value="HTH_XRE"/>
    <property type="match status" value="1"/>
</dbReference>
<gene>
    <name evidence="2" type="ORF">AWN90_36910</name>
</gene>
<sequence length="230" mass="25791">MRYTQAQLAELAGLSKSAIEKIEAGKLVPGLESLGTLFDALLIPYIYRERIIAALFPGMLDRILGPAGGVPTAADMADLADLPYPAAYLALPEGYVFGTNQHWDNTFPGLQAKASMVEWLFTEPYAKVVLLDWERIAHTFTYGLRMMGPLAMSPTRIADITQRCESHPRWAHMWITDPVEPLAQQPILRLASPFDWSISQREVRIDKPHLPHRPWVTYRLTPVRDQAAAA</sequence>
<dbReference type="PROSITE" id="PS50943">
    <property type="entry name" value="HTH_CROC1"/>
    <property type="match status" value="1"/>
</dbReference>
<dbReference type="InterPro" id="IPR010982">
    <property type="entry name" value="Lambda_DNA-bd_dom_sf"/>
</dbReference>
<feature type="domain" description="HTH cro/C1-type" evidence="1">
    <location>
        <begin position="3"/>
        <end position="48"/>
    </location>
</feature>
<dbReference type="Gene3D" id="3.30.450.180">
    <property type="match status" value="1"/>
</dbReference>
<dbReference type="AlphaFoldDB" id="A0A164LCJ7"/>
<proteinExistence type="predicted"/>